<feature type="compositionally biased region" description="Basic and acidic residues" evidence="1">
    <location>
        <begin position="547"/>
        <end position="558"/>
    </location>
</feature>
<evidence type="ECO:0000313" key="2">
    <source>
        <dbReference type="EMBL" id="CDW25069.1"/>
    </source>
</evidence>
<feature type="compositionally biased region" description="Low complexity" evidence="1">
    <location>
        <begin position="632"/>
        <end position="647"/>
    </location>
</feature>
<reference evidence="2" key="1">
    <citation type="submission" date="2014-05" db="EMBL/GenBank/DDBJ databases">
        <authorList>
            <person name="Chronopoulou M."/>
        </authorList>
    </citation>
    <scope>NUCLEOTIDE SEQUENCE</scope>
    <source>
        <tissue evidence="2">Whole organism</tissue>
    </source>
</reference>
<dbReference type="AlphaFoldDB" id="A0A0K2TGE2"/>
<feature type="compositionally biased region" description="Polar residues" evidence="1">
    <location>
        <begin position="659"/>
        <end position="670"/>
    </location>
</feature>
<feature type="compositionally biased region" description="Basic and acidic residues" evidence="1">
    <location>
        <begin position="527"/>
        <end position="537"/>
    </location>
</feature>
<dbReference type="EMBL" id="HACA01007708">
    <property type="protein sequence ID" value="CDW25069.1"/>
    <property type="molecule type" value="Transcribed_RNA"/>
</dbReference>
<sequence>MNDYILKDIIFRLRNNFGIDTPLSNTSQRLQVIVSLLGVYDSNWCLESVANLIGQHVEVEFEHQPLTKEQSHSIKRWLQRLDLGYLIIPKKIEEFCANKKKYYHMLSVLMDKVEQHLGTAKLKSNITVIIQKQSRMKIQLTSRNLSKISVSNHSSCFDSSVIEEKSIEDVFQGGEIPRTPSKLFSASSPNHEENEKNKTFEIKHELSIIPISFVKDFDDLPYDNSNKRSSHYRRSSFDKNIIPTGRQIPNTPINQKSLPMLADTTFNLSDDLKDSSSCFNACKQRAVDLSKNLQVKSNKRRRSPSKDRITNYVLDEPESGTVWDSDSDKFTSSYNSNVKNIDWESAFHSSEILEKTLDNQSNIELKNNIKDVEKIDLNSLKIEEVVKETTKMKKPSRGRKKKVALLEKQVEDAKNDDKLLITANRTSRRRKCSVKSQDIISDNKKEINVEDLTFSLDTVSLDKCDEEKSLSKKIANVRKGKTQANDIESFLKSVDSKNIGKSKKKEKTIQNRDKENSDPSIGKSSSKNRDNDSRPQETAKNSYASVSEDRDDSKEVVLRRSTRNRKQNLKYVEDSILDELSLENNKECLTETQQNKSTRRNAKSSNIENRYYKNEEVPLSGIAQKKKNTSVKNSKMSLKASSSESTSQMEGKFLGKSMESINNDNIVSDKNITKRVSRKNLKK</sequence>
<feature type="region of interest" description="Disordered" evidence="1">
    <location>
        <begin position="590"/>
        <end position="609"/>
    </location>
</feature>
<evidence type="ECO:0000256" key="1">
    <source>
        <dbReference type="SAM" id="MobiDB-lite"/>
    </source>
</evidence>
<proteinExistence type="predicted"/>
<accession>A0A0K2TGE2</accession>
<feature type="region of interest" description="Disordered" evidence="1">
    <location>
        <begin position="498"/>
        <end position="559"/>
    </location>
</feature>
<protein>
    <submittedName>
        <fullName evidence="2">Uncharacterized protein</fullName>
    </submittedName>
</protein>
<feature type="compositionally biased region" description="Basic residues" evidence="1">
    <location>
        <begin position="673"/>
        <end position="683"/>
    </location>
</feature>
<feature type="compositionally biased region" description="Basic and acidic residues" evidence="1">
    <location>
        <begin position="507"/>
        <end position="517"/>
    </location>
</feature>
<name>A0A0K2TGE2_LEPSM</name>
<feature type="region of interest" description="Disordered" evidence="1">
    <location>
        <begin position="623"/>
        <end position="683"/>
    </location>
</feature>
<organism evidence="2">
    <name type="scientific">Lepeophtheirus salmonis</name>
    <name type="common">Salmon louse</name>
    <name type="synonym">Caligus salmonis</name>
    <dbReference type="NCBI Taxonomy" id="72036"/>
    <lineage>
        <taxon>Eukaryota</taxon>
        <taxon>Metazoa</taxon>
        <taxon>Ecdysozoa</taxon>
        <taxon>Arthropoda</taxon>
        <taxon>Crustacea</taxon>
        <taxon>Multicrustacea</taxon>
        <taxon>Hexanauplia</taxon>
        <taxon>Copepoda</taxon>
        <taxon>Siphonostomatoida</taxon>
        <taxon>Caligidae</taxon>
        <taxon>Lepeophtheirus</taxon>
    </lineage>
</organism>